<reference evidence="1" key="1">
    <citation type="journal article" date="2013" name="BMC Genomics">
        <title>Unscrambling butterfly oogenesis.</title>
        <authorList>
            <person name="Carter J.M."/>
            <person name="Baker S.C."/>
            <person name="Pink R."/>
            <person name="Carter D.R."/>
            <person name="Collins A."/>
            <person name="Tomlin J."/>
            <person name="Gibbs M."/>
            <person name="Breuker C.J."/>
        </authorList>
    </citation>
    <scope>NUCLEOTIDE SEQUENCE</scope>
    <source>
        <tissue evidence="1">Ovary</tissue>
    </source>
</reference>
<organism evidence="1">
    <name type="scientific">Pararge aegeria</name>
    <name type="common">speckled wood butterfly</name>
    <dbReference type="NCBI Taxonomy" id="116150"/>
    <lineage>
        <taxon>Eukaryota</taxon>
        <taxon>Metazoa</taxon>
        <taxon>Ecdysozoa</taxon>
        <taxon>Arthropoda</taxon>
        <taxon>Hexapoda</taxon>
        <taxon>Insecta</taxon>
        <taxon>Pterygota</taxon>
        <taxon>Neoptera</taxon>
        <taxon>Endopterygota</taxon>
        <taxon>Lepidoptera</taxon>
        <taxon>Glossata</taxon>
        <taxon>Ditrysia</taxon>
        <taxon>Papilionoidea</taxon>
        <taxon>Nymphalidae</taxon>
        <taxon>Satyrinae</taxon>
        <taxon>Satyrini</taxon>
        <taxon>Parargina</taxon>
        <taxon>Pararge</taxon>
    </lineage>
</organism>
<dbReference type="EMBL" id="GAIX01008683">
    <property type="protein sequence ID" value="JAA83877.1"/>
    <property type="molecule type" value="Transcribed_RNA"/>
</dbReference>
<proteinExistence type="predicted"/>
<dbReference type="AlphaFoldDB" id="S4PVE4"/>
<evidence type="ECO:0000313" key="1">
    <source>
        <dbReference type="EMBL" id="JAA83877.1"/>
    </source>
</evidence>
<name>S4PVE4_9NEOP</name>
<sequence length="82" mass="9032">MTDFGHGGQSPERFSNYAGYIIVHKSKYTFHFFIFIVCDGTAAPTRPERDPVHDRPLSVLSVAGDVSPPISKLWHGETAGTI</sequence>
<accession>S4PVE4</accession>
<reference evidence="1" key="2">
    <citation type="submission" date="2013-05" db="EMBL/GenBank/DDBJ databases">
        <authorList>
            <person name="Carter J.-M."/>
            <person name="Baker S.C."/>
            <person name="Pink R."/>
            <person name="Carter D.R.F."/>
            <person name="Collins A."/>
            <person name="Tomlin J."/>
            <person name="Gibbs M."/>
            <person name="Breuker C.J."/>
        </authorList>
    </citation>
    <scope>NUCLEOTIDE SEQUENCE</scope>
    <source>
        <tissue evidence="1">Ovary</tissue>
    </source>
</reference>
<protein>
    <submittedName>
        <fullName evidence="1">Uncharacterized protein</fullName>
    </submittedName>
</protein>